<accession>A0ACC1HTZ1</accession>
<sequence length="174" mass="19697">SVGKKLREELNSRVEKLREALPIKAIKALPVPKDPQKKRRGGRRFRKLKEANATTELMKLKNRVRFGVEEQDEILDMEETEGLGMITNQKGRIRAVTNDPSRKPTLSKKYQKILHQTTPGTQTSGLATSLAFTPIQGFELANPQSLAARQQKVKEANERYFGTATPFLNAKRKK</sequence>
<proteinExistence type="predicted"/>
<dbReference type="Proteomes" id="UP001145114">
    <property type="component" value="Unassembled WGS sequence"/>
</dbReference>
<organism evidence="1 2">
    <name type="scientific">Spiromyces aspiralis</name>
    <dbReference type="NCBI Taxonomy" id="68401"/>
    <lineage>
        <taxon>Eukaryota</taxon>
        <taxon>Fungi</taxon>
        <taxon>Fungi incertae sedis</taxon>
        <taxon>Zoopagomycota</taxon>
        <taxon>Kickxellomycotina</taxon>
        <taxon>Kickxellomycetes</taxon>
        <taxon>Kickxellales</taxon>
        <taxon>Kickxellaceae</taxon>
        <taxon>Spiromyces</taxon>
    </lineage>
</organism>
<dbReference type="EMBL" id="JAMZIH010001051">
    <property type="protein sequence ID" value="KAJ1678563.1"/>
    <property type="molecule type" value="Genomic_DNA"/>
</dbReference>
<evidence type="ECO:0000313" key="2">
    <source>
        <dbReference type="Proteomes" id="UP001145114"/>
    </source>
</evidence>
<comment type="caution">
    <text evidence="1">The sequence shown here is derived from an EMBL/GenBank/DDBJ whole genome shotgun (WGS) entry which is preliminary data.</text>
</comment>
<reference evidence="1" key="1">
    <citation type="submission" date="2022-06" db="EMBL/GenBank/DDBJ databases">
        <title>Phylogenomic reconstructions and comparative analyses of Kickxellomycotina fungi.</title>
        <authorList>
            <person name="Reynolds N.K."/>
            <person name="Stajich J.E."/>
            <person name="Barry K."/>
            <person name="Grigoriev I.V."/>
            <person name="Crous P."/>
            <person name="Smith M.E."/>
        </authorList>
    </citation>
    <scope>NUCLEOTIDE SEQUENCE</scope>
    <source>
        <strain evidence="1">RSA 2271</strain>
    </source>
</reference>
<keyword evidence="2" id="KW-1185">Reference proteome</keyword>
<feature type="non-terminal residue" evidence="1">
    <location>
        <position position="1"/>
    </location>
</feature>
<name>A0ACC1HTZ1_9FUNG</name>
<gene>
    <name evidence="1" type="primary">PRP31_1</name>
    <name evidence="1" type="ORF">EV182_003804</name>
</gene>
<evidence type="ECO:0000313" key="1">
    <source>
        <dbReference type="EMBL" id="KAJ1678563.1"/>
    </source>
</evidence>
<protein>
    <submittedName>
        <fullName evidence="1">U4/U6-U5 snRNP complex subunit prp31</fullName>
    </submittedName>
</protein>